<dbReference type="EMBL" id="QJJK01000008">
    <property type="protein sequence ID" value="PXW56275.1"/>
    <property type="molecule type" value="Genomic_DNA"/>
</dbReference>
<accession>A0A2V3U1I9</accession>
<dbReference type="OrthoDB" id="7597216at2"/>
<dbReference type="AlphaFoldDB" id="A0A2V3U1I9"/>
<reference evidence="1 2" key="1">
    <citation type="submission" date="2018-05" db="EMBL/GenBank/DDBJ databases">
        <title>Genomic Encyclopedia of Type Strains, Phase IV (KMG-IV): sequencing the most valuable type-strain genomes for metagenomic binning, comparative biology and taxonomic classification.</title>
        <authorList>
            <person name="Goeker M."/>
        </authorList>
    </citation>
    <scope>NUCLEOTIDE SEQUENCE [LARGE SCALE GENOMIC DNA]</scope>
    <source>
        <strain evidence="1 2">DSM 6462</strain>
    </source>
</reference>
<dbReference type="Gene3D" id="1.10.3230.30">
    <property type="entry name" value="Phage gp6-like head-tail connector protein"/>
    <property type="match status" value="1"/>
</dbReference>
<dbReference type="Proteomes" id="UP000248021">
    <property type="component" value="Unassembled WGS sequence"/>
</dbReference>
<name>A0A2V3U1I9_9HYPH</name>
<dbReference type="RefSeq" id="WP_110376052.1">
    <property type="nucleotide sequence ID" value="NZ_JAHBRY010000001.1"/>
</dbReference>
<comment type="caution">
    <text evidence="1">The sequence shown here is derived from an EMBL/GenBank/DDBJ whole genome shotgun (WGS) entry which is preliminary data.</text>
</comment>
<dbReference type="InterPro" id="IPR011738">
    <property type="entry name" value="Phage_CHP"/>
</dbReference>
<dbReference type="NCBIfam" id="TIGR01560">
    <property type="entry name" value="put_DNA_pack"/>
    <property type="match status" value="1"/>
</dbReference>
<dbReference type="InterPro" id="IPR021146">
    <property type="entry name" value="Phage_gp6-like_head-tail"/>
</dbReference>
<organism evidence="1 2">
    <name type="scientific">Chelatococcus asaccharovorans</name>
    <dbReference type="NCBI Taxonomy" id="28210"/>
    <lineage>
        <taxon>Bacteria</taxon>
        <taxon>Pseudomonadati</taxon>
        <taxon>Pseudomonadota</taxon>
        <taxon>Alphaproteobacteria</taxon>
        <taxon>Hyphomicrobiales</taxon>
        <taxon>Chelatococcaceae</taxon>
        <taxon>Chelatococcus</taxon>
    </lineage>
</organism>
<keyword evidence="2" id="KW-1185">Reference proteome</keyword>
<dbReference type="InterPro" id="IPR006450">
    <property type="entry name" value="Phage_HK97_gp6-like"/>
</dbReference>
<evidence type="ECO:0000313" key="2">
    <source>
        <dbReference type="Proteomes" id="UP000248021"/>
    </source>
</evidence>
<dbReference type="Pfam" id="PF05135">
    <property type="entry name" value="Phage_connect_1"/>
    <property type="match status" value="1"/>
</dbReference>
<evidence type="ECO:0000313" key="1">
    <source>
        <dbReference type="EMBL" id="PXW56275.1"/>
    </source>
</evidence>
<protein>
    <submittedName>
        <fullName evidence="1">Putative phiE125 gp8 family phage protein</fullName>
    </submittedName>
</protein>
<dbReference type="NCBIfam" id="TIGR02215">
    <property type="entry name" value="phage_chp_gp8"/>
    <property type="match status" value="1"/>
</dbReference>
<dbReference type="CDD" id="cd08054">
    <property type="entry name" value="gp6"/>
    <property type="match status" value="1"/>
</dbReference>
<sequence length="187" mass="19799">MTATLIEGPAQEPVSLADMKTYLRVCEDGEDDLIASLITAARAAIETATGRLMMRQTWRLVLDRWPPGRMLRVPLGPLLGLAAARVADAGGSLQTVPPGYFVVDVLSGAGRIGLGPDVPTPGVATNGIELDLVVGYGADPERVPMPMRQALRQLAAGWYERRGDSAAAASLPAEVAALLAPYRPMRL</sequence>
<gene>
    <name evidence="1" type="ORF">C7450_10824</name>
</gene>
<proteinExistence type="predicted"/>